<evidence type="ECO:0000256" key="3">
    <source>
        <dbReference type="ARBA" id="ARBA00022692"/>
    </source>
</evidence>
<reference evidence="9" key="1">
    <citation type="journal article" date="2019" name="Int. J. Syst. Evol. Microbiol.">
        <title>The Global Catalogue of Microorganisms (GCM) 10K type strain sequencing project: providing services to taxonomists for standard genome sequencing and annotation.</title>
        <authorList>
            <consortium name="The Broad Institute Genomics Platform"/>
            <consortium name="The Broad Institute Genome Sequencing Center for Infectious Disease"/>
            <person name="Wu L."/>
            <person name="Ma J."/>
        </authorList>
    </citation>
    <scope>NUCLEOTIDE SEQUENCE [LARGE SCALE GENOMIC DNA]</scope>
    <source>
        <strain evidence="9">NBRC 101365</strain>
    </source>
</reference>
<gene>
    <name evidence="8" type="ORF">GCM10007874_59610</name>
</gene>
<evidence type="ECO:0000313" key="9">
    <source>
        <dbReference type="Proteomes" id="UP001156882"/>
    </source>
</evidence>
<comment type="subcellular location">
    <subcellularLocation>
        <location evidence="1">Cell membrane</location>
        <topology evidence="1">Multi-pass membrane protein</topology>
    </subcellularLocation>
</comment>
<evidence type="ECO:0000256" key="1">
    <source>
        <dbReference type="ARBA" id="ARBA00004651"/>
    </source>
</evidence>
<evidence type="ECO:0000259" key="7">
    <source>
        <dbReference type="PROSITE" id="PS50850"/>
    </source>
</evidence>
<comment type="caution">
    <text evidence="8">The sequence shown here is derived from an EMBL/GenBank/DDBJ whole genome shotgun (WGS) entry which is preliminary data.</text>
</comment>
<organism evidence="8 9">
    <name type="scientific">Labrys miyagiensis</name>
    <dbReference type="NCBI Taxonomy" id="346912"/>
    <lineage>
        <taxon>Bacteria</taxon>
        <taxon>Pseudomonadati</taxon>
        <taxon>Pseudomonadota</taxon>
        <taxon>Alphaproteobacteria</taxon>
        <taxon>Hyphomicrobiales</taxon>
        <taxon>Xanthobacteraceae</taxon>
        <taxon>Labrys</taxon>
    </lineage>
</organism>
<sequence length="394" mass="39626">MSPRDASEARDPVSLVVGAIVAQVIGGLVTQMSPFMIDGLMAGLSLSERDAGLVATVEFLTLALAAIAIAPVLPRFSNRRVSLLAVALALLAQGASIFGASLASVALLRGLAGVGEGALYAVSLSIVASRSSNPDKVYGYFQVVWALGSVALFAVGGQLTATFALRGILSLIAGVTLALAPLLLLIPGARVQSHGAVATGATRVSPLLGITTLAAVVLYLTVSAAVYTFSAPLGERSGLNTNSVGYALTVGTLVGLAGAGAATALNVRWGRAIPISGFCVVFTLVTLALCLSHNPTVYVVALVASVVIFYFSIPYLFGLAAALDSSGRWAAAAGSAYLVGFAVGPLFGGAVIMEVGYAGLGAVCVAITAIVWGLAMVVCRQLSGTAAPRADGCL</sequence>
<dbReference type="PROSITE" id="PS50850">
    <property type="entry name" value="MFS"/>
    <property type="match status" value="1"/>
</dbReference>
<evidence type="ECO:0000256" key="4">
    <source>
        <dbReference type="ARBA" id="ARBA00022989"/>
    </source>
</evidence>
<feature type="transmembrane region" description="Helical" evidence="6">
    <location>
        <begin position="244"/>
        <end position="265"/>
    </location>
</feature>
<feature type="transmembrane region" description="Helical" evidence="6">
    <location>
        <begin position="358"/>
        <end position="379"/>
    </location>
</feature>
<accession>A0ABQ6CXI5</accession>
<feature type="transmembrane region" description="Helical" evidence="6">
    <location>
        <begin position="12"/>
        <end position="32"/>
    </location>
</feature>
<feature type="transmembrane region" description="Helical" evidence="6">
    <location>
        <begin position="52"/>
        <end position="74"/>
    </location>
</feature>
<dbReference type="Proteomes" id="UP001156882">
    <property type="component" value="Unassembled WGS sequence"/>
</dbReference>
<protein>
    <submittedName>
        <fullName evidence="8">MFS transporter</fullName>
    </submittedName>
</protein>
<feature type="transmembrane region" description="Helical" evidence="6">
    <location>
        <begin position="139"/>
        <end position="157"/>
    </location>
</feature>
<evidence type="ECO:0000256" key="6">
    <source>
        <dbReference type="SAM" id="Phobius"/>
    </source>
</evidence>
<keyword evidence="2" id="KW-1003">Cell membrane</keyword>
<dbReference type="SUPFAM" id="SSF103473">
    <property type="entry name" value="MFS general substrate transporter"/>
    <property type="match status" value="1"/>
</dbReference>
<dbReference type="EMBL" id="BSPC01000068">
    <property type="protein sequence ID" value="GLS22941.1"/>
    <property type="molecule type" value="Genomic_DNA"/>
</dbReference>
<evidence type="ECO:0000256" key="5">
    <source>
        <dbReference type="ARBA" id="ARBA00023136"/>
    </source>
</evidence>
<feature type="transmembrane region" description="Helical" evidence="6">
    <location>
        <begin position="272"/>
        <end position="291"/>
    </location>
</feature>
<keyword evidence="3 6" id="KW-0812">Transmembrane</keyword>
<feature type="transmembrane region" description="Helical" evidence="6">
    <location>
        <begin position="329"/>
        <end position="352"/>
    </location>
</feature>
<feature type="transmembrane region" description="Helical" evidence="6">
    <location>
        <begin position="207"/>
        <end position="229"/>
    </location>
</feature>
<dbReference type="InterPro" id="IPR011701">
    <property type="entry name" value="MFS"/>
</dbReference>
<proteinExistence type="predicted"/>
<dbReference type="InterPro" id="IPR020846">
    <property type="entry name" value="MFS_dom"/>
</dbReference>
<dbReference type="Pfam" id="PF07690">
    <property type="entry name" value="MFS_1"/>
    <property type="match status" value="1"/>
</dbReference>
<keyword evidence="4 6" id="KW-1133">Transmembrane helix</keyword>
<keyword evidence="5 6" id="KW-0472">Membrane</keyword>
<name>A0ABQ6CXI5_9HYPH</name>
<dbReference type="RefSeq" id="WP_284315888.1">
    <property type="nucleotide sequence ID" value="NZ_BSPC01000068.1"/>
</dbReference>
<dbReference type="InterPro" id="IPR036259">
    <property type="entry name" value="MFS_trans_sf"/>
</dbReference>
<dbReference type="InterPro" id="IPR050189">
    <property type="entry name" value="MFS_Efflux_Transporters"/>
</dbReference>
<keyword evidence="9" id="KW-1185">Reference proteome</keyword>
<feature type="transmembrane region" description="Helical" evidence="6">
    <location>
        <begin position="297"/>
        <end position="317"/>
    </location>
</feature>
<feature type="domain" description="Major facilitator superfamily (MFS) profile" evidence="7">
    <location>
        <begin position="15"/>
        <end position="391"/>
    </location>
</feature>
<feature type="transmembrane region" description="Helical" evidence="6">
    <location>
        <begin position="106"/>
        <end position="127"/>
    </location>
</feature>
<dbReference type="Gene3D" id="1.20.1250.20">
    <property type="entry name" value="MFS general substrate transporter like domains"/>
    <property type="match status" value="2"/>
</dbReference>
<feature type="transmembrane region" description="Helical" evidence="6">
    <location>
        <begin position="163"/>
        <end position="186"/>
    </location>
</feature>
<dbReference type="PANTHER" id="PTHR43124:SF10">
    <property type="entry name" value="PURINE EFFLUX PUMP PBUE"/>
    <property type="match status" value="1"/>
</dbReference>
<evidence type="ECO:0000313" key="8">
    <source>
        <dbReference type="EMBL" id="GLS22941.1"/>
    </source>
</evidence>
<evidence type="ECO:0000256" key="2">
    <source>
        <dbReference type="ARBA" id="ARBA00022475"/>
    </source>
</evidence>
<feature type="transmembrane region" description="Helical" evidence="6">
    <location>
        <begin position="81"/>
        <end position="100"/>
    </location>
</feature>
<dbReference type="PANTHER" id="PTHR43124">
    <property type="entry name" value="PURINE EFFLUX PUMP PBUE"/>
    <property type="match status" value="1"/>
</dbReference>